<gene>
    <name evidence="5" type="ORF">Strain138_000690</name>
    <name evidence="6" type="ORF">Strain318_000690</name>
</gene>
<protein>
    <submittedName>
        <fullName evidence="6">DPP IV N-terminal domain-containing protein</fullName>
    </submittedName>
</protein>
<keyword evidence="2" id="KW-0732">Signal</keyword>
<dbReference type="InterPro" id="IPR050278">
    <property type="entry name" value="Serine_Prot_S9B/DPPIV"/>
</dbReference>
<evidence type="ECO:0000313" key="7">
    <source>
        <dbReference type="Proteomes" id="UP001229955"/>
    </source>
</evidence>
<dbReference type="EMBL" id="CP130613">
    <property type="protein sequence ID" value="WKW14349.1"/>
    <property type="molecule type" value="Genomic_DNA"/>
</dbReference>
<dbReference type="InterPro" id="IPR001375">
    <property type="entry name" value="Peptidase_S9_cat"/>
</dbReference>
<evidence type="ECO:0000259" key="3">
    <source>
        <dbReference type="Pfam" id="PF00326"/>
    </source>
</evidence>
<feature type="domain" description="Dipeptidylpeptidase IV N-terminal" evidence="4">
    <location>
        <begin position="115"/>
        <end position="432"/>
    </location>
</feature>
<proteinExistence type="predicted"/>
<dbReference type="InterPro" id="IPR029058">
    <property type="entry name" value="AB_hydrolase_fold"/>
</dbReference>
<reference evidence="6" key="1">
    <citation type="submission" date="2023-07" db="EMBL/GenBank/DDBJ databases">
        <authorList>
            <person name="Haufschild T."/>
            <person name="Kallscheuer N."/>
            <person name="Hammer J."/>
            <person name="Kohn T."/>
            <person name="Kabuu M."/>
            <person name="Jogler M."/>
            <person name="Wohfarth N."/>
            <person name="Heuer A."/>
            <person name="Rohde M."/>
            <person name="van Teeseling M.C.F."/>
            <person name="Jogler C."/>
        </authorList>
    </citation>
    <scope>NUCLEOTIDE SEQUENCE</scope>
    <source>
        <strain evidence="5">Strain 138</strain>
        <strain evidence="6">Strain 318</strain>
    </source>
</reference>
<feature type="region of interest" description="Disordered" evidence="1">
    <location>
        <begin position="90"/>
        <end position="120"/>
    </location>
</feature>
<dbReference type="PANTHER" id="PTHR11731:SF118">
    <property type="entry name" value="BLR1971 PROTEIN"/>
    <property type="match status" value="1"/>
</dbReference>
<evidence type="ECO:0000256" key="1">
    <source>
        <dbReference type="SAM" id="MobiDB-lite"/>
    </source>
</evidence>
<accession>A0AA49JSZ3</accession>
<feature type="chain" id="PRO_5041362217" evidence="2">
    <location>
        <begin position="21"/>
        <end position="733"/>
    </location>
</feature>
<evidence type="ECO:0000313" key="5">
    <source>
        <dbReference type="EMBL" id="WKW11439.1"/>
    </source>
</evidence>
<dbReference type="Gene3D" id="3.40.50.1820">
    <property type="entry name" value="alpha/beta hydrolase"/>
    <property type="match status" value="1"/>
</dbReference>
<evidence type="ECO:0000313" key="6">
    <source>
        <dbReference type="EMBL" id="WKW14349.1"/>
    </source>
</evidence>
<sequence>MRLLRPFALAALAVPALLSAQQHSMHHQVQLTAEDYQRAERWLGQNVAPLVSGAASGFTWLPEGRFWYRVQGANGAELRIVDPARNQSRTCVQGQDPCQATPPARPAQAAPPRSSVSPDGSKAAFIRGYNLWVKDLSTGAETQLTTDGVEDFGYATNNAGWTHSDDPVVSWSPDSKRIATFQHDGRGVSMMYLTTTNVGAPRLQAWRYPLPGDSVIFRIHRVVIALDGGNGRPAVTRLQMPADQHRSRVSDHIECGGELCDLEWFPDGSQLAFVSSSRDHKQMWMRVANAATGEVRTLYEETSPTHIGDASTDDALWRVLPGSNELIQWSQRDGWMHLYLFDLRTGQLKNRITTGDGNVTRIVHVDERARRIYFTAQGREPGRDPYFNSLYRVNFDGRQLVHLTPEVGNHSVQLSPDARWIIDTYSQANVPPVTVLRDGNTGRVVRELARVDISRLTAAGWKAPQPFTVKARDGQTDLYGLMFTPTNIDSTKKYPIINYIYPGPQGGSVGSRSFSPARGDHQALADLGFVVVLLDGMGSSPQRSKAFHDAYYGRMNDNTIPDQVAGMQELARRHRFIDIEKVGIWGHSGGGFATAAAMFRAPEFFKVGIAESGNHDNRNYEDDWGERYQGLLVRNGTSDNYAAEANQTHAANLRGKLFLIHGMMDDNVPPSNTLLVADALMKANKDFDMIMLPNARHGFGVDGMYIMRRRWDYFVTHLQGNLPPKEYRLGQRR</sequence>
<dbReference type="GO" id="GO:0008236">
    <property type="term" value="F:serine-type peptidase activity"/>
    <property type="evidence" value="ECO:0007669"/>
    <property type="project" value="InterPro"/>
</dbReference>
<dbReference type="KEGG" id="pspc:Strain318_000690"/>
<evidence type="ECO:0000259" key="4">
    <source>
        <dbReference type="Pfam" id="PF00930"/>
    </source>
</evidence>
<dbReference type="SUPFAM" id="SSF53474">
    <property type="entry name" value="alpha/beta-Hydrolases"/>
    <property type="match status" value="1"/>
</dbReference>
<dbReference type="SUPFAM" id="SSF82171">
    <property type="entry name" value="DPP6 N-terminal domain-like"/>
    <property type="match status" value="1"/>
</dbReference>
<dbReference type="PANTHER" id="PTHR11731">
    <property type="entry name" value="PROTEASE FAMILY S9B,C DIPEPTIDYL-PEPTIDASE IV-RELATED"/>
    <property type="match status" value="1"/>
</dbReference>
<dbReference type="AlphaFoldDB" id="A0AA49JYF0"/>
<dbReference type="EMBL" id="CP130612">
    <property type="protein sequence ID" value="WKW11439.1"/>
    <property type="molecule type" value="Genomic_DNA"/>
</dbReference>
<accession>A0AA49JYF0</accession>
<feature type="signal peptide" evidence="2">
    <location>
        <begin position="1"/>
        <end position="20"/>
    </location>
</feature>
<dbReference type="Proteomes" id="UP001229955">
    <property type="component" value="Chromosome"/>
</dbReference>
<evidence type="ECO:0000256" key="2">
    <source>
        <dbReference type="SAM" id="SignalP"/>
    </source>
</evidence>
<feature type="compositionally biased region" description="Low complexity" evidence="1">
    <location>
        <begin position="99"/>
        <end position="113"/>
    </location>
</feature>
<dbReference type="Pfam" id="PF00930">
    <property type="entry name" value="DPPIV_N"/>
    <property type="match status" value="1"/>
</dbReference>
<dbReference type="RefSeq" id="WP_367887137.1">
    <property type="nucleotide sequence ID" value="NZ_CP130612.1"/>
</dbReference>
<dbReference type="GO" id="GO:0006508">
    <property type="term" value="P:proteolysis"/>
    <property type="evidence" value="ECO:0007669"/>
    <property type="project" value="InterPro"/>
</dbReference>
<keyword evidence="7" id="KW-1185">Reference proteome</keyword>
<name>A0AA49JYF0_9BACT</name>
<feature type="domain" description="Peptidase S9 prolyl oligopeptidase catalytic" evidence="3">
    <location>
        <begin position="521"/>
        <end position="719"/>
    </location>
</feature>
<dbReference type="InterPro" id="IPR002469">
    <property type="entry name" value="Peptidase_S9B_N"/>
</dbReference>
<organism evidence="6 7">
    <name type="scientific">Pseudogemmatithrix spongiicola</name>
    <dbReference type="NCBI Taxonomy" id="3062599"/>
    <lineage>
        <taxon>Bacteria</taxon>
        <taxon>Pseudomonadati</taxon>
        <taxon>Gemmatimonadota</taxon>
        <taxon>Gemmatimonadia</taxon>
        <taxon>Gemmatimonadales</taxon>
        <taxon>Gemmatimonadaceae</taxon>
        <taxon>Pseudogemmatithrix</taxon>
    </lineage>
</organism>
<dbReference type="Pfam" id="PF00326">
    <property type="entry name" value="Peptidase_S9"/>
    <property type="match status" value="1"/>
</dbReference>
<dbReference type="Gene3D" id="2.140.10.30">
    <property type="entry name" value="Dipeptidylpeptidase IV, N-terminal domain"/>
    <property type="match status" value="1"/>
</dbReference>